<reference evidence="1" key="1">
    <citation type="submission" date="2022-03" db="EMBL/GenBank/DDBJ databases">
        <authorList>
            <person name="Alioto T."/>
            <person name="Alioto T."/>
            <person name="Gomez Garrido J."/>
        </authorList>
    </citation>
    <scope>NUCLEOTIDE SEQUENCE</scope>
</reference>
<keyword evidence="2" id="KW-1185">Reference proteome</keyword>
<accession>A0AAD1QXQ8</accession>
<evidence type="ECO:0000313" key="1">
    <source>
        <dbReference type="EMBL" id="CAH2219677.1"/>
    </source>
</evidence>
<dbReference type="EMBL" id="OW240912">
    <property type="protein sequence ID" value="CAH2219677.1"/>
    <property type="molecule type" value="Genomic_DNA"/>
</dbReference>
<protein>
    <submittedName>
        <fullName evidence="1">Uncharacterized protein</fullName>
    </submittedName>
</protein>
<name>A0AAD1QXQ8_PELCU</name>
<sequence>MTSTPHHKVSILVQCSSRVDHAQSSAEELWHEKETLYLFCTAQANSITCLHCVCLKFVSGVSIVGIPGDKNARKAYCAVCVRVLCVYVRGAVCVRCVVC</sequence>
<evidence type="ECO:0000313" key="2">
    <source>
        <dbReference type="Proteomes" id="UP001295444"/>
    </source>
</evidence>
<proteinExistence type="predicted"/>
<dbReference type="AlphaFoldDB" id="A0AAD1QXQ8"/>
<dbReference type="Proteomes" id="UP001295444">
    <property type="component" value="Chromosome 01"/>
</dbReference>
<gene>
    <name evidence="1" type="ORF">PECUL_23A030119</name>
</gene>
<organism evidence="1 2">
    <name type="scientific">Pelobates cultripes</name>
    <name type="common">Western spadefoot toad</name>
    <dbReference type="NCBI Taxonomy" id="61616"/>
    <lineage>
        <taxon>Eukaryota</taxon>
        <taxon>Metazoa</taxon>
        <taxon>Chordata</taxon>
        <taxon>Craniata</taxon>
        <taxon>Vertebrata</taxon>
        <taxon>Euteleostomi</taxon>
        <taxon>Amphibia</taxon>
        <taxon>Batrachia</taxon>
        <taxon>Anura</taxon>
        <taxon>Pelobatoidea</taxon>
        <taxon>Pelobatidae</taxon>
        <taxon>Pelobates</taxon>
    </lineage>
</organism>